<organism evidence="2 3">
    <name type="scientific">Apilactobacillus bombintestini</name>
    <dbReference type="NCBI Taxonomy" id="2419772"/>
    <lineage>
        <taxon>Bacteria</taxon>
        <taxon>Bacillati</taxon>
        <taxon>Bacillota</taxon>
        <taxon>Bacilli</taxon>
        <taxon>Lactobacillales</taxon>
        <taxon>Lactobacillaceae</taxon>
        <taxon>Apilactobacillus</taxon>
    </lineage>
</organism>
<name>A0A387AVM2_9LACO</name>
<feature type="transmembrane region" description="Helical" evidence="1">
    <location>
        <begin position="15"/>
        <end position="39"/>
    </location>
</feature>
<reference evidence="2 3" key="1">
    <citation type="submission" date="2018-09" db="EMBL/GenBank/DDBJ databases">
        <title>Genome sequencing of strain BHWM-4.</title>
        <authorList>
            <person name="Heo J."/>
            <person name="Kim S.-J."/>
            <person name="Kwon S.-W."/>
        </authorList>
    </citation>
    <scope>NUCLEOTIDE SEQUENCE [LARGE SCALE GENOMIC DNA]</scope>
    <source>
        <strain evidence="2 3">BHWM-4</strain>
    </source>
</reference>
<dbReference type="Pfam" id="PF07314">
    <property type="entry name" value="Lit"/>
    <property type="match status" value="1"/>
</dbReference>
<evidence type="ECO:0000256" key="1">
    <source>
        <dbReference type="SAM" id="Phobius"/>
    </source>
</evidence>
<evidence type="ECO:0000313" key="2">
    <source>
        <dbReference type="EMBL" id="AYF92726.1"/>
    </source>
</evidence>
<dbReference type="OrthoDB" id="9813051at2"/>
<dbReference type="NCBIfam" id="TIGR01906">
    <property type="entry name" value="integ_TIGR01906"/>
    <property type="match status" value="1"/>
</dbReference>
<proteinExistence type="predicted"/>
<dbReference type="InterPro" id="IPR010178">
    <property type="entry name" value="Lit"/>
</dbReference>
<keyword evidence="3" id="KW-1185">Reference proteome</keyword>
<feature type="transmembrane region" description="Helical" evidence="1">
    <location>
        <begin position="185"/>
        <end position="207"/>
    </location>
</feature>
<dbReference type="AlphaFoldDB" id="A0A387AVM2"/>
<feature type="transmembrane region" description="Helical" evidence="1">
    <location>
        <begin position="135"/>
        <end position="158"/>
    </location>
</feature>
<dbReference type="Proteomes" id="UP000272003">
    <property type="component" value="Chromosome"/>
</dbReference>
<keyword evidence="1" id="KW-1133">Transmembrane helix</keyword>
<dbReference type="KEGG" id="abom:D7I45_04235"/>
<sequence>MDSIVFSNISIKSKLLVGLIVIWAISASILLLLNFPVLYNYAIECFNLPEKSGISRHIMSDNFNNLVLYLQSPFVRHFNNLIAIDDYGRKHFSDVKNLMIFNNLLCTVTSLLLCKVCIYLNKKRLYWIMYTDIKYAYYLITAIFVFCVIDFNDFFIFFHNVMFRNKDWIFDVKTNPIIKVFPSEYFIFCGAFIYAMISIAMMVMYILSKRNLNKK</sequence>
<evidence type="ECO:0000313" key="3">
    <source>
        <dbReference type="Proteomes" id="UP000272003"/>
    </source>
</evidence>
<keyword evidence="1" id="KW-0812">Transmembrane</keyword>
<dbReference type="EMBL" id="CP032626">
    <property type="protein sequence ID" value="AYF92726.1"/>
    <property type="molecule type" value="Genomic_DNA"/>
</dbReference>
<accession>A0A387AVM2</accession>
<gene>
    <name evidence="2" type="ORF">D7I45_04235</name>
</gene>
<keyword evidence="1" id="KW-0472">Membrane</keyword>
<protein>
    <submittedName>
        <fullName evidence="2">TIGR01906 family membrane protein</fullName>
    </submittedName>
</protein>
<feature type="transmembrane region" description="Helical" evidence="1">
    <location>
        <begin position="100"/>
        <end position="120"/>
    </location>
</feature>